<gene>
    <name evidence="1" type="ORF">A5672_00515</name>
</gene>
<evidence type="ECO:0000313" key="1">
    <source>
        <dbReference type="EMBL" id="OBG27712.1"/>
    </source>
</evidence>
<sequence>MGADPARTLVWRGSVVLNFAEVAESYPYLNPAVAGFFKSLYSEIPHLLYFLNPHQASGALDSFYASVGALCETEHGVWVLWSDEVATAFYHALAAAAEFAIDRGDDWVDVVKGYEYDESQTRYSEIRAILVDRGVIPA</sequence>
<proteinExistence type="predicted"/>
<reference evidence="1 2" key="1">
    <citation type="submission" date="2016-06" db="EMBL/GenBank/DDBJ databases">
        <authorList>
            <person name="Sutton G."/>
            <person name="Brinkac L."/>
            <person name="Sanka R."/>
            <person name="Adams M."/>
            <person name="Lau E."/>
            <person name="Sam S."/>
            <person name="Sreng N."/>
            <person name="Him V."/>
            <person name="Kerleguer A."/>
            <person name="Cheng S."/>
        </authorList>
    </citation>
    <scope>NUCLEOTIDE SEQUENCE [LARGE SCALE GENOMIC DNA]</scope>
    <source>
        <strain evidence="1 2">E2978</strain>
    </source>
</reference>
<name>A0ABD6NUQ9_9MYCO</name>
<evidence type="ECO:0008006" key="3">
    <source>
        <dbReference type="Google" id="ProtNLM"/>
    </source>
</evidence>
<comment type="caution">
    <text evidence="1">The sequence shown here is derived from an EMBL/GenBank/DDBJ whole genome shotgun (WGS) entry which is preliminary data.</text>
</comment>
<dbReference type="Proteomes" id="UP000092086">
    <property type="component" value="Unassembled WGS sequence"/>
</dbReference>
<protein>
    <recommendedName>
        <fullName evidence="3">Barstar (barnase inhibitor) domain-containing protein</fullName>
    </recommendedName>
</protein>
<organism evidence="1 2">
    <name type="scientific">Mycobacterium alsense</name>
    <dbReference type="NCBI Taxonomy" id="324058"/>
    <lineage>
        <taxon>Bacteria</taxon>
        <taxon>Bacillati</taxon>
        <taxon>Actinomycetota</taxon>
        <taxon>Actinomycetes</taxon>
        <taxon>Mycobacteriales</taxon>
        <taxon>Mycobacteriaceae</taxon>
        <taxon>Mycobacterium</taxon>
    </lineage>
</organism>
<dbReference type="AlphaFoldDB" id="A0ABD6NUQ9"/>
<evidence type="ECO:0000313" key="2">
    <source>
        <dbReference type="Proteomes" id="UP000092086"/>
    </source>
</evidence>
<accession>A0ABD6NUQ9</accession>
<dbReference type="EMBL" id="LZIT01000335">
    <property type="protein sequence ID" value="OBG27712.1"/>
    <property type="molecule type" value="Genomic_DNA"/>
</dbReference>